<evidence type="ECO:0000313" key="6">
    <source>
        <dbReference type="EMBL" id="CAL4099746.1"/>
    </source>
</evidence>
<dbReference type="GO" id="GO:0021556">
    <property type="term" value="P:central nervous system formation"/>
    <property type="evidence" value="ECO:0007669"/>
    <property type="project" value="TreeGrafter"/>
</dbReference>
<dbReference type="AlphaFoldDB" id="A0AAV2QUW4"/>
<protein>
    <recommendedName>
        <fullName evidence="5">Spaetzle domain-containing protein</fullName>
    </recommendedName>
</protein>
<reference evidence="6 7" key="1">
    <citation type="submission" date="2024-05" db="EMBL/GenBank/DDBJ databases">
        <authorList>
            <person name="Wallberg A."/>
        </authorList>
    </citation>
    <scope>NUCLEOTIDE SEQUENCE [LARGE SCALE GENOMIC DNA]</scope>
</reference>
<dbReference type="Proteomes" id="UP001497623">
    <property type="component" value="Unassembled WGS sequence"/>
</dbReference>
<feature type="domain" description="Spaetzle" evidence="5">
    <location>
        <begin position="136"/>
        <end position="235"/>
    </location>
</feature>
<feature type="chain" id="PRO_5043606954" description="Spaetzle domain-containing protein" evidence="4">
    <location>
        <begin position="18"/>
        <end position="243"/>
    </location>
</feature>
<feature type="signal peptide" evidence="4">
    <location>
        <begin position="1"/>
        <end position="17"/>
    </location>
</feature>
<organism evidence="6 7">
    <name type="scientific">Meganyctiphanes norvegica</name>
    <name type="common">Northern krill</name>
    <name type="synonym">Thysanopoda norvegica</name>
    <dbReference type="NCBI Taxonomy" id="48144"/>
    <lineage>
        <taxon>Eukaryota</taxon>
        <taxon>Metazoa</taxon>
        <taxon>Ecdysozoa</taxon>
        <taxon>Arthropoda</taxon>
        <taxon>Crustacea</taxon>
        <taxon>Multicrustacea</taxon>
        <taxon>Malacostraca</taxon>
        <taxon>Eumalacostraca</taxon>
        <taxon>Eucarida</taxon>
        <taxon>Euphausiacea</taxon>
        <taxon>Euphausiidae</taxon>
        <taxon>Meganyctiphanes</taxon>
    </lineage>
</organism>
<evidence type="ECO:0000313" key="7">
    <source>
        <dbReference type="Proteomes" id="UP001497623"/>
    </source>
</evidence>
<dbReference type="SUPFAM" id="SSF57501">
    <property type="entry name" value="Cystine-knot cytokines"/>
    <property type="match status" value="1"/>
</dbReference>
<dbReference type="GO" id="GO:0008083">
    <property type="term" value="F:growth factor activity"/>
    <property type="evidence" value="ECO:0007669"/>
    <property type="project" value="TreeGrafter"/>
</dbReference>
<evidence type="ECO:0000256" key="1">
    <source>
        <dbReference type="ARBA" id="ARBA00022729"/>
    </source>
</evidence>
<proteinExistence type="predicted"/>
<accession>A0AAV2QUW4</accession>
<dbReference type="InterPro" id="IPR052444">
    <property type="entry name" value="Spz/Toll_ligand-like"/>
</dbReference>
<gene>
    <name evidence="6" type="ORF">MNOR_LOCUS16591</name>
</gene>
<dbReference type="FunFam" id="2.10.90.10:FF:000035">
    <property type="entry name" value="Spz1"/>
    <property type="match status" value="1"/>
</dbReference>
<keyword evidence="3" id="KW-0325">Glycoprotein</keyword>
<evidence type="ECO:0000256" key="3">
    <source>
        <dbReference type="ARBA" id="ARBA00023180"/>
    </source>
</evidence>
<dbReference type="Gene3D" id="2.10.90.10">
    <property type="entry name" value="Cystine-knot cytokines"/>
    <property type="match status" value="1"/>
</dbReference>
<keyword evidence="7" id="KW-1185">Reference proteome</keyword>
<dbReference type="InterPro" id="IPR032104">
    <property type="entry name" value="Spaetzle"/>
</dbReference>
<evidence type="ECO:0000256" key="4">
    <source>
        <dbReference type="SAM" id="SignalP"/>
    </source>
</evidence>
<dbReference type="Pfam" id="PF16077">
    <property type="entry name" value="Spaetzle"/>
    <property type="match status" value="1"/>
</dbReference>
<evidence type="ECO:0000259" key="5">
    <source>
        <dbReference type="Pfam" id="PF16077"/>
    </source>
</evidence>
<dbReference type="GO" id="GO:0005615">
    <property type="term" value="C:extracellular space"/>
    <property type="evidence" value="ECO:0007669"/>
    <property type="project" value="UniProtKB-ARBA"/>
</dbReference>
<dbReference type="InterPro" id="IPR029034">
    <property type="entry name" value="Cystine-knot_cytokine"/>
</dbReference>
<comment type="caution">
    <text evidence="6">The sequence shown here is derived from an EMBL/GenBank/DDBJ whole genome shotgun (WGS) entry which is preliminary data.</text>
</comment>
<dbReference type="EMBL" id="CAXKWB010010979">
    <property type="protein sequence ID" value="CAL4099746.1"/>
    <property type="molecule type" value="Genomic_DNA"/>
</dbReference>
<keyword evidence="1 4" id="KW-0732">Signal</keyword>
<dbReference type="PANTHER" id="PTHR23199:SF12">
    <property type="entry name" value="NEUROTROPHIN 1-RELATED"/>
    <property type="match status" value="1"/>
</dbReference>
<dbReference type="GO" id="GO:0005121">
    <property type="term" value="F:Toll binding"/>
    <property type="evidence" value="ECO:0007669"/>
    <property type="project" value="TreeGrafter"/>
</dbReference>
<sequence>MAMRLLVSLAIVALASADVGSHVSISHGAQPAVTYSAHRPHHVPSYHPAPAYHQRPTYHHQPAAYKPAHAYEADPPACSVNTTKTWCLEDDEYPTYELKAAIDYHFKSFKNLYADVADLNTELSVERPTTLEEETYLCPSETAYIRPLRAINTEGKWRVIINNIKAHYESETLTQTTRIEECLTSGNACPLVPVCYGSKCLQKSIYHRFVVYNPYDQYFPFAMETFQLPASCACLLSAFTIDH</sequence>
<dbReference type="GO" id="GO:0045087">
    <property type="term" value="P:innate immune response"/>
    <property type="evidence" value="ECO:0007669"/>
    <property type="project" value="TreeGrafter"/>
</dbReference>
<dbReference type="PANTHER" id="PTHR23199">
    <property type="entry name" value="NEUROTROPHIN 1-RELATED"/>
    <property type="match status" value="1"/>
</dbReference>
<keyword evidence="2" id="KW-1015">Disulfide bond</keyword>
<name>A0AAV2QUW4_MEGNR</name>
<evidence type="ECO:0000256" key="2">
    <source>
        <dbReference type="ARBA" id="ARBA00023157"/>
    </source>
</evidence>